<keyword evidence="1" id="KW-0812">Transmembrane</keyword>
<gene>
    <name evidence="2" type="ORF">F8M41_015540</name>
</gene>
<accession>A0A8H4AQG2</accession>
<keyword evidence="1" id="KW-0472">Membrane</keyword>
<protein>
    <submittedName>
        <fullName evidence="2">TKL/IRAK protein kinase</fullName>
    </submittedName>
</protein>
<dbReference type="PANTHER" id="PTHR24114">
    <property type="entry name" value="LEUCINE RICH REPEAT FAMILY PROTEIN"/>
    <property type="match status" value="1"/>
</dbReference>
<dbReference type="InterPro" id="IPR052394">
    <property type="entry name" value="LRR-containing"/>
</dbReference>
<evidence type="ECO:0000256" key="1">
    <source>
        <dbReference type="SAM" id="Phobius"/>
    </source>
</evidence>
<proteinExistence type="predicted"/>
<keyword evidence="2" id="KW-0808">Transferase</keyword>
<dbReference type="Proteomes" id="UP000439903">
    <property type="component" value="Unassembled WGS sequence"/>
</dbReference>
<keyword evidence="3" id="KW-1185">Reference proteome</keyword>
<dbReference type="InterPro" id="IPR032675">
    <property type="entry name" value="LRR_dom_sf"/>
</dbReference>
<organism evidence="2 3">
    <name type="scientific">Gigaspora margarita</name>
    <dbReference type="NCBI Taxonomy" id="4874"/>
    <lineage>
        <taxon>Eukaryota</taxon>
        <taxon>Fungi</taxon>
        <taxon>Fungi incertae sedis</taxon>
        <taxon>Mucoromycota</taxon>
        <taxon>Glomeromycotina</taxon>
        <taxon>Glomeromycetes</taxon>
        <taxon>Diversisporales</taxon>
        <taxon>Gigasporaceae</taxon>
        <taxon>Gigaspora</taxon>
    </lineage>
</organism>
<dbReference type="AlphaFoldDB" id="A0A8H4AQG2"/>
<name>A0A8H4AQG2_GIGMA</name>
<keyword evidence="2" id="KW-0418">Kinase</keyword>
<dbReference type="GO" id="GO:0016301">
    <property type="term" value="F:kinase activity"/>
    <property type="evidence" value="ECO:0007669"/>
    <property type="project" value="UniProtKB-KW"/>
</dbReference>
<comment type="caution">
    <text evidence="2">The sequence shown here is derived from an EMBL/GenBank/DDBJ whole genome shotgun (WGS) entry which is preliminary data.</text>
</comment>
<dbReference type="Gene3D" id="3.80.10.10">
    <property type="entry name" value="Ribonuclease Inhibitor"/>
    <property type="match status" value="2"/>
</dbReference>
<evidence type="ECO:0000313" key="2">
    <source>
        <dbReference type="EMBL" id="KAF0522437.1"/>
    </source>
</evidence>
<dbReference type="EMBL" id="WTPW01000328">
    <property type="protein sequence ID" value="KAF0522437.1"/>
    <property type="molecule type" value="Genomic_DNA"/>
</dbReference>
<feature type="transmembrane region" description="Helical" evidence="1">
    <location>
        <begin position="252"/>
        <end position="273"/>
    </location>
</feature>
<keyword evidence="1" id="KW-1133">Transmembrane helix</keyword>
<sequence>MLKFLNILNNPLESEGVEEIARALNNNNNLTSLHLSLGIKEEALALALCVNHTLTSLSFDNTQIDDELELTPLSEYIFHIRINLIYHLDLNLNPDLFRLGNEEGKAITNSLSKNITLTFLTILNNQLGSESEEAFAETLGKNDMLKFLNISNNPLELKGVEEIARALSNNNNLTSLYLLYVQFGSEGGASRRQISNHHFDFTVTLLSVSRNSLGSNRGKLIASALCRNNSLKILKLLHNACRKLMYHSTFWCAIYFFLYSEVLRLSFFFRLWYSSRW</sequence>
<reference evidence="2 3" key="1">
    <citation type="journal article" date="2019" name="Environ. Microbiol.">
        <title>At the nexus of three kingdoms: the genome of the mycorrhizal fungus Gigaspora margarita provides insights into plant, endobacterial and fungal interactions.</title>
        <authorList>
            <person name="Venice F."/>
            <person name="Ghignone S."/>
            <person name="Salvioli di Fossalunga A."/>
            <person name="Amselem J."/>
            <person name="Novero M."/>
            <person name="Xianan X."/>
            <person name="Sedzielewska Toro K."/>
            <person name="Morin E."/>
            <person name="Lipzen A."/>
            <person name="Grigoriev I.V."/>
            <person name="Henrissat B."/>
            <person name="Martin F.M."/>
            <person name="Bonfante P."/>
        </authorList>
    </citation>
    <scope>NUCLEOTIDE SEQUENCE [LARGE SCALE GENOMIC DNA]</scope>
    <source>
        <strain evidence="2 3">BEG34</strain>
    </source>
</reference>
<dbReference type="PANTHER" id="PTHR24114:SF50">
    <property type="entry name" value="RNI-LIKE PROTEIN"/>
    <property type="match status" value="1"/>
</dbReference>
<evidence type="ECO:0000313" key="3">
    <source>
        <dbReference type="Proteomes" id="UP000439903"/>
    </source>
</evidence>
<dbReference type="SUPFAM" id="SSF52047">
    <property type="entry name" value="RNI-like"/>
    <property type="match status" value="1"/>
</dbReference>